<dbReference type="PANTHER" id="PTHR22946">
    <property type="entry name" value="DIENELACTONE HYDROLASE DOMAIN-CONTAINING PROTEIN-RELATED"/>
    <property type="match status" value="1"/>
</dbReference>
<dbReference type="InterPro" id="IPR029058">
    <property type="entry name" value="AB_hydrolase_fold"/>
</dbReference>
<dbReference type="Proteomes" id="UP000292855">
    <property type="component" value="Unassembled WGS sequence"/>
</dbReference>
<protein>
    <recommendedName>
        <fullName evidence="1">Dienelactone hydrolase domain-containing protein</fullName>
    </recommendedName>
</protein>
<dbReference type="SUPFAM" id="SSF53474">
    <property type="entry name" value="alpha/beta-Hydrolases"/>
    <property type="match status" value="1"/>
</dbReference>
<evidence type="ECO:0000313" key="3">
    <source>
        <dbReference type="Proteomes" id="UP000292855"/>
    </source>
</evidence>
<dbReference type="RefSeq" id="WP_130142483.1">
    <property type="nucleotide sequence ID" value="NZ_SGIT01000003.1"/>
</dbReference>
<comment type="caution">
    <text evidence="2">The sequence shown here is derived from an EMBL/GenBank/DDBJ whole genome shotgun (WGS) entry which is preliminary data.</text>
</comment>
<evidence type="ECO:0000313" key="2">
    <source>
        <dbReference type="EMBL" id="RZF58698.1"/>
    </source>
</evidence>
<reference evidence="2 3" key="1">
    <citation type="submission" date="2019-02" db="EMBL/GenBank/DDBJ databases">
        <authorList>
            <person name="Li Y."/>
        </authorList>
    </citation>
    <scope>NUCLEOTIDE SEQUENCE [LARGE SCALE GENOMIC DNA]</scope>
    <source>
        <strain evidence="2 3">30C10-4-7</strain>
    </source>
</reference>
<dbReference type="EMBL" id="SGIT01000003">
    <property type="protein sequence ID" value="RZF58698.1"/>
    <property type="molecule type" value="Genomic_DNA"/>
</dbReference>
<dbReference type="InterPro" id="IPR002925">
    <property type="entry name" value="Dienelactn_hydro"/>
</dbReference>
<name>A0A4V2DBP4_9SPHI</name>
<keyword evidence="3" id="KW-1185">Reference proteome</keyword>
<dbReference type="Pfam" id="PF01738">
    <property type="entry name" value="DLH"/>
    <property type="match status" value="1"/>
</dbReference>
<proteinExistence type="predicted"/>
<sequence>MKNLFIFVFLCFTLNACKSQENDSIIIPPDEEFPQDFTAIIDNNDPFKNYLYSLPDKITTLSTNSTYNIIPTTTEKFVFKSKDDINTVYSVLSYPQQKGKYPTILILHGGGGNAEGLLGEVEAFAKQGYVAMALDLPGLCGFDNTPNSSGPWKARTNGETPRFEVGEDPKNNTLFDALIAAIEGFNLLTSRDNVDKLNVGITGYSWGGYTTTMLSGLTRDRVKAAYSVYGSGYYDKQSFWTKIISDLPQATRETWLKYYDAGRRAAFITAPFFMEAAVNDTYFGPESVLETFNAMPGAKKLYWGANLNHKRIEGAENMKKSYFEYFLKNKGKAPIAISILNDEKQVDGSHKITANIGAASLSEIKSVKLVYSEPNTDWTQKKWIEIDAENINGIYTAILPKTVIEKNVSYYLQLIDKTNVQTSSLIVTPL</sequence>
<feature type="domain" description="Dienelactone hydrolase" evidence="1">
    <location>
        <begin position="91"/>
        <end position="232"/>
    </location>
</feature>
<dbReference type="GO" id="GO:0016787">
    <property type="term" value="F:hydrolase activity"/>
    <property type="evidence" value="ECO:0007669"/>
    <property type="project" value="InterPro"/>
</dbReference>
<organism evidence="2 3">
    <name type="scientific">Sphingobacterium corticibacterium</name>
    <dbReference type="NCBI Taxonomy" id="2484746"/>
    <lineage>
        <taxon>Bacteria</taxon>
        <taxon>Pseudomonadati</taxon>
        <taxon>Bacteroidota</taxon>
        <taxon>Sphingobacteriia</taxon>
        <taxon>Sphingobacteriales</taxon>
        <taxon>Sphingobacteriaceae</taxon>
        <taxon>Sphingobacterium</taxon>
    </lineage>
</organism>
<accession>A0A4V2DBP4</accession>
<dbReference type="AlphaFoldDB" id="A0A4V2DBP4"/>
<gene>
    <name evidence="2" type="ORF">EWE74_15325</name>
</gene>
<dbReference type="OrthoDB" id="9812921at2"/>
<evidence type="ECO:0000259" key="1">
    <source>
        <dbReference type="Pfam" id="PF01738"/>
    </source>
</evidence>
<dbReference type="Gene3D" id="3.40.50.1820">
    <property type="entry name" value="alpha/beta hydrolase"/>
    <property type="match status" value="1"/>
</dbReference>
<dbReference type="InterPro" id="IPR050261">
    <property type="entry name" value="FrsA_esterase"/>
</dbReference>